<keyword evidence="2" id="KW-0012">Acyltransferase</keyword>
<dbReference type="Proteomes" id="UP000355283">
    <property type="component" value="Unassembled WGS sequence"/>
</dbReference>
<dbReference type="InterPro" id="IPR010167">
    <property type="entry name" value="NH2A_AcTrfase"/>
</dbReference>
<protein>
    <recommendedName>
        <fullName evidence="4">N-acetyltransferase domain-containing protein</fullName>
    </recommendedName>
</protein>
<dbReference type="GO" id="GO:0004042">
    <property type="term" value="F:L-glutamate N-acetyltransferase activity"/>
    <property type="evidence" value="ECO:0007669"/>
    <property type="project" value="InterPro"/>
</dbReference>
<organism evidence="5 6">
    <name type="scientific">Nannochloropsis salina CCMP1776</name>
    <dbReference type="NCBI Taxonomy" id="1027361"/>
    <lineage>
        <taxon>Eukaryota</taxon>
        <taxon>Sar</taxon>
        <taxon>Stramenopiles</taxon>
        <taxon>Ochrophyta</taxon>
        <taxon>Eustigmatophyceae</taxon>
        <taxon>Eustigmatales</taxon>
        <taxon>Monodopsidaceae</taxon>
        <taxon>Microchloropsis</taxon>
        <taxon>Microchloropsis salina</taxon>
    </lineage>
</organism>
<keyword evidence="1" id="KW-0808">Transferase</keyword>
<dbReference type="PANTHER" id="PTHR30602">
    <property type="entry name" value="AMINO-ACID ACETYLTRANSFERASE"/>
    <property type="match status" value="1"/>
</dbReference>
<dbReference type="Pfam" id="PF13508">
    <property type="entry name" value="Acetyltransf_7"/>
    <property type="match status" value="1"/>
</dbReference>
<reference evidence="5 6" key="1">
    <citation type="submission" date="2019-01" db="EMBL/GenBank/DDBJ databases">
        <title>Nuclear Genome Assembly of the Microalgal Biofuel strain Nannochloropsis salina CCMP1776.</title>
        <authorList>
            <person name="Hovde B."/>
        </authorList>
    </citation>
    <scope>NUCLEOTIDE SEQUENCE [LARGE SCALE GENOMIC DNA]</scope>
    <source>
        <strain evidence="5 6">CCMP1776</strain>
    </source>
</reference>
<comment type="caution">
    <text evidence="5">The sequence shown here is derived from an EMBL/GenBank/DDBJ whole genome shotgun (WGS) entry which is preliminary data.</text>
</comment>
<dbReference type="PANTHER" id="PTHR30602:SF12">
    <property type="entry name" value="AMINO-ACID ACETYLTRANSFERASE NAGS1, CHLOROPLASTIC-RELATED"/>
    <property type="match status" value="1"/>
</dbReference>
<dbReference type="EMBL" id="SDOX01000175">
    <property type="protein sequence ID" value="TFJ80216.1"/>
    <property type="molecule type" value="Genomic_DNA"/>
</dbReference>
<dbReference type="AlphaFoldDB" id="A0A4D9CN73"/>
<dbReference type="CDD" id="cd04301">
    <property type="entry name" value="NAT_SF"/>
    <property type="match status" value="1"/>
</dbReference>
<evidence type="ECO:0000313" key="6">
    <source>
        <dbReference type="Proteomes" id="UP000355283"/>
    </source>
</evidence>
<dbReference type="GO" id="GO:0005737">
    <property type="term" value="C:cytoplasm"/>
    <property type="evidence" value="ECO:0007669"/>
    <property type="project" value="InterPro"/>
</dbReference>
<dbReference type="OrthoDB" id="438291at2759"/>
<evidence type="ECO:0000259" key="4">
    <source>
        <dbReference type="PROSITE" id="PS51186"/>
    </source>
</evidence>
<dbReference type="PROSITE" id="PS51186">
    <property type="entry name" value="GNAT"/>
    <property type="match status" value="1"/>
</dbReference>
<feature type="compositionally biased region" description="Basic and acidic residues" evidence="3">
    <location>
        <begin position="140"/>
        <end position="157"/>
    </location>
</feature>
<evidence type="ECO:0000256" key="3">
    <source>
        <dbReference type="SAM" id="MobiDB-lite"/>
    </source>
</evidence>
<proteinExistence type="predicted"/>
<dbReference type="SUPFAM" id="SSF55729">
    <property type="entry name" value="Acyl-CoA N-acyltransferases (Nat)"/>
    <property type="match status" value="1"/>
</dbReference>
<name>A0A4D9CN73_9STRA</name>
<accession>A0A4D9CN73</accession>
<sequence>MVAGPQQTCSAVYNRLFVSAPLRRLPHLPPSLLLLLPMLLSSSFTHASSWATRRTGLASSLSFSPTRARVLSGPGQGGPGPLPWSVRSLPARRPSSFLLPFSQGQGAHEDVGVGRNGRGEARRTLCPSWAIRARSRVLASRDVEGHGGGKEERREGGQEGGKVGMEPGANGQHQQAEFLNDFLDGILTRRSRKELEHDIGQYYVFTRDGLTVACGQLRRFGDCAEIGCLAVHPAYRKGGRGDSMLSYLERIAVNTGLPTIFVLSTRTMQWFLERGFEERSVGALPESRRDIYNWERKSKIYMKDIKTVRDLDAEELFYNV</sequence>
<keyword evidence="6" id="KW-1185">Reference proteome</keyword>
<evidence type="ECO:0000256" key="2">
    <source>
        <dbReference type="ARBA" id="ARBA00023315"/>
    </source>
</evidence>
<gene>
    <name evidence="5" type="ORF">NSK_008359</name>
</gene>
<feature type="region of interest" description="Disordered" evidence="3">
    <location>
        <begin position="140"/>
        <end position="170"/>
    </location>
</feature>
<dbReference type="InterPro" id="IPR000182">
    <property type="entry name" value="GNAT_dom"/>
</dbReference>
<dbReference type="GO" id="GO:0006526">
    <property type="term" value="P:L-arginine biosynthetic process"/>
    <property type="evidence" value="ECO:0007669"/>
    <property type="project" value="InterPro"/>
</dbReference>
<dbReference type="InterPro" id="IPR016181">
    <property type="entry name" value="Acyl_CoA_acyltransferase"/>
</dbReference>
<feature type="domain" description="N-acetyltransferase" evidence="4">
    <location>
        <begin position="163"/>
        <end position="307"/>
    </location>
</feature>
<evidence type="ECO:0000256" key="1">
    <source>
        <dbReference type="ARBA" id="ARBA00022679"/>
    </source>
</evidence>
<dbReference type="Gene3D" id="3.40.630.30">
    <property type="match status" value="1"/>
</dbReference>
<evidence type="ECO:0000313" key="5">
    <source>
        <dbReference type="EMBL" id="TFJ80216.1"/>
    </source>
</evidence>